<dbReference type="PANTHER" id="PTHR42815">
    <property type="entry name" value="FAD-BINDING, PUTATIVE (AFU_ORTHOLOGUE AFUA_6G07600)-RELATED"/>
    <property type="match status" value="1"/>
</dbReference>
<gene>
    <name evidence="2" type="ORF">JMJ56_13495</name>
</gene>
<evidence type="ECO:0000313" key="3">
    <source>
        <dbReference type="Proteomes" id="UP000660885"/>
    </source>
</evidence>
<dbReference type="InterPro" id="IPR011576">
    <property type="entry name" value="Pyridox_Oxase_N"/>
</dbReference>
<dbReference type="SUPFAM" id="SSF50475">
    <property type="entry name" value="FMN-binding split barrel"/>
    <property type="match status" value="1"/>
</dbReference>
<evidence type="ECO:0000313" key="2">
    <source>
        <dbReference type="EMBL" id="MBL6079027.1"/>
    </source>
</evidence>
<proteinExistence type="predicted"/>
<dbReference type="InterPro" id="IPR012349">
    <property type="entry name" value="Split_barrel_FMN-bd"/>
</dbReference>
<keyword evidence="3" id="KW-1185">Reference proteome</keyword>
<dbReference type="Gene3D" id="2.30.110.10">
    <property type="entry name" value="Electron Transport, Fmn-binding Protein, Chain A"/>
    <property type="match status" value="1"/>
</dbReference>
<organism evidence="2 3">
    <name type="scientific">Belnapia arida</name>
    <dbReference type="NCBI Taxonomy" id="2804533"/>
    <lineage>
        <taxon>Bacteria</taxon>
        <taxon>Pseudomonadati</taxon>
        <taxon>Pseudomonadota</taxon>
        <taxon>Alphaproteobacteria</taxon>
        <taxon>Acetobacterales</taxon>
        <taxon>Roseomonadaceae</taxon>
        <taxon>Belnapia</taxon>
    </lineage>
</organism>
<protein>
    <submittedName>
        <fullName evidence="2">Pyridoxamine 5'-phosphate oxidase family protein</fullName>
    </submittedName>
</protein>
<dbReference type="Proteomes" id="UP000660885">
    <property type="component" value="Unassembled WGS sequence"/>
</dbReference>
<dbReference type="RefSeq" id="WP_202832293.1">
    <property type="nucleotide sequence ID" value="NZ_JAETWB010000005.1"/>
</dbReference>
<dbReference type="EMBL" id="JAETWB010000005">
    <property type="protein sequence ID" value="MBL6079027.1"/>
    <property type="molecule type" value="Genomic_DNA"/>
</dbReference>
<dbReference type="PANTHER" id="PTHR42815:SF2">
    <property type="entry name" value="FAD-BINDING, PUTATIVE (AFU_ORTHOLOGUE AFUA_6G07600)-RELATED"/>
    <property type="match status" value="1"/>
</dbReference>
<dbReference type="Pfam" id="PF01243">
    <property type="entry name" value="PNPOx_N"/>
    <property type="match status" value="1"/>
</dbReference>
<evidence type="ECO:0000259" key="1">
    <source>
        <dbReference type="Pfam" id="PF01243"/>
    </source>
</evidence>
<feature type="domain" description="Pyridoxamine 5'-phosphate oxidase N-terminal" evidence="1">
    <location>
        <begin position="44"/>
        <end position="148"/>
    </location>
</feature>
<accession>A0ABS1U5P1</accession>
<reference evidence="2 3" key="1">
    <citation type="submission" date="2021-01" db="EMBL/GenBank/DDBJ databases">
        <title>Belnapia mucosa sp. nov. and Belnapia arida sp. nov., isolated from the Tabernas Desert (Almeria, Spain).</title>
        <authorList>
            <person name="Molina-Menor E."/>
            <person name="Vidal-Verdu A."/>
            <person name="Calonge A."/>
            <person name="Satari L."/>
            <person name="Pereto J."/>
            <person name="Porcar M."/>
        </authorList>
    </citation>
    <scope>NUCLEOTIDE SEQUENCE [LARGE SCALE GENOMIC DNA]</scope>
    <source>
        <strain evidence="2 3">T18</strain>
    </source>
</reference>
<comment type="caution">
    <text evidence="2">The sequence shown here is derived from an EMBL/GenBank/DDBJ whole genome shotgun (WGS) entry which is preliminary data.</text>
</comment>
<name>A0ABS1U5P1_9PROT</name>
<sequence>MTFQPGRDRLSPWHAGEVALQSSLGMAERMAVVGQHVLRDHLIEQHRLFYPQLPFLILGAVDPEGDPWATILAGHPGFLSVPDAGTLHVAARRDAADPAGRGMEADDAVGLLGIELPTRRRNRLNGHIRHMPGTEGFAVAVEQSFGNCPRYITPHGVGFARDPAEPAPEGATVLPRLDTAALAMIRRADTAFVASYVGEAGPERQVDVSHRGGPAGFIRVEADGALTIPDYAGNMFFNTLGNILVTRRAGLLFVDGATGTLLQLTGAAELLPEGPELDAFKGAERLWRVTPRRIVRREAALPLRWA</sequence>